<gene>
    <name evidence="2" type="ordered locus">MYSTI_00387</name>
</gene>
<reference evidence="2 3" key="1">
    <citation type="journal article" date="2013" name="Genome Announc.">
        <title>Complete genome sequence of Myxococcus stipitatus strain DSM 14675, a fruiting myxobacterium.</title>
        <authorList>
            <person name="Huntley S."/>
            <person name="Kneip S."/>
            <person name="Treuner-Lange A."/>
            <person name="Sogaard-Andersen L."/>
        </authorList>
    </citation>
    <scope>NUCLEOTIDE SEQUENCE [LARGE SCALE GENOMIC DNA]</scope>
    <source>
        <strain evidence="3">DSM 14675 / JCM 12634 / Mx s8</strain>
    </source>
</reference>
<name>L7U1M1_MYXSD</name>
<proteinExistence type="predicted"/>
<feature type="transmembrane region" description="Helical" evidence="1">
    <location>
        <begin position="92"/>
        <end position="112"/>
    </location>
</feature>
<evidence type="ECO:0000256" key="1">
    <source>
        <dbReference type="SAM" id="Phobius"/>
    </source>
</evidence>
<keyword evidence="1" id="KW-0812">Transmembrane</keyword>
<dbReference type="AlphaFoldDB" id="L7U1M1"/>
<feature type="transmembrane region" description="Helical" evidence="1">
    <location>
        <begin position="20"/>
        <end position="44"/>
    </location>
</feature>
<organism evidence="2 3">
    <name type="scientific">Myxococcus stipitatus (strain DSM 14675 / JCM 12634 / Mx s8)</name>
    <dbReference type="NCBI Taxonomy" id="1278073"/>
    <lineage>
        <taxon>Bacteria</taxon>
        <taxon>Pseudomonadati</taxon>
        <taxon>Myxococcota</taxon>
        <taxon>Myxococcia</taxon>
        <taxon>Myxococcales</taxon>
        <taxon>Cystobacterineae</taxon>
        <taxon>Myxococcaceae</taxon>
        <taxon>Myxococcus</taxon>
    </lineage>
</organism>
<dbReference type="HOGENOM" id="CLU_1711273_0_0_7"/>
<keyword evidence="1" id="KW-1133">Transmembrane helix</keyword>
<feature type="transmembrane region" description="Helical" evidence="1">
    <location>
        <begin position="124"/>
        <end position="148"/>
    </location>
</feature>
<dbReference type="EMBL" id="CP004025">
    <property type="protein sequence ID" value="AGC41745.1"/>
    <property type="molecule type" value="Genomic_DNA"/>
</dbReference>
<dbReference type="PATRIC" id="fig|1278073.3.peg.409"/>
<dbReference type="Proteomes" id="UP000011131">
    <property type="component" value="Chromosome"/>
</dbReference>
<dbReference type="KEGG" id="msd:MYSTI_00387"/>
<evidence type="ECO:0000313" key="2">
    <source>
        <dbReference type="EMBL" id="AGC41745.1"/>
    </source>
</evidence>
<feature type="transmembrane region" description="Helical" evidence="1">
    <location>
        <begin position="56"/>
        <end position="80"/>
    </location>
</feature>
<protein>
    <submittedName>
        <fullName evidence="2">Uncharacterized protein</fullName>
    </submittedName>
</protein>
<accession>L7U1M1</accession>
<keyword evidence="3" id="KW-1185">Reference proteome</keyword>
<evidence type="ECO:0000313" key="3">
    <source>
        <dbReference type="Proteomes" id="UP000011131"/>
    </source>
</evidence>
<sequence>MESSMTEPRPELLPPKLGPWGMALWILALHPVSVVVSKVFFWHATSATESPFALSGGSYLLATAFAGAPLVAFGLFVLLLRRAAASRPSLRLTLRVGTGAFLLTSLASQILACQGASADAQGGLLFVFLPLYAAVLSAVFMVLVYGLARLRGP</sequence>
<keyword evidence="1" id="KW-0472">Membrane</keyword>